<accession>A0A940MW26</accession>
<proteinExistence type="predicted"/>
<keyword evidence="2" id="KW-1185">Reference proteome</keyword>
<reference evidence="1" key="1">
    <citation type="submission" date="2021-03" db="EMBL/GenBank/DDBJ databases">
        <authorList>
            <person name="So Y."/>
        </authorList>
    </citation>
    <scope>NUCLEOTIDE SEQUENCE</scope>
    <source>
        <strain evidence="1">SG15</strain>
    </source>
</reference>
<organism evidence="1 2">
    <name type="scientific">Roseomonas indoligenes</name>
    <dbReference type="NCBI Taxonomy" id="2820811"/>
    <lineage>
        <taxon>Bacteria</taxon>
        <taxon>Pseudomonadati</taxon>
        <taxon>Pseudomonadota</taxon>
        <taxon>Alphaproteobacteria</taxon>
        <taxon>Acetobacterales</taxon>
        <taxon>Roseomonadaceae</taxon>
        <taxon>Roseomonas</taxon>
    </lineage>
</organism>
<gene>
    <name evidence="1" type="ORF">J5Y10_20985</name>
</gene>
<dbReference type="Proteomes" id="UP000677537">
    <property type="component" value="Unassembled WGS sequence"/>
</dbReference>
<evidence type="ECO:0000313" key="1">
    <source>
        <dbReference type="EMBL" id="MBP0495273.1"/>
    </source>
</evidence>
<protein>
    <submittedName>
        <fullName evidence="1">Uncharacterized protein</fullName>
    </submittedName>
</protein>
<evidence type="ECO:0000313" key="2">
    <source>
        <dbReference type="Proteomes" id="UP000677537"/>
    </source>
</evidence>
<dbReference type="EMBL" id="JAGIZA010000015">
    <property type="protein sequence ID" value="MBP0495273.1"/>
    <property type="molecule type" value="Genomic_DNA"/>
</dbReference>
<name>A0A940MW26_9PROT</name>
<dbReference type="AlphaFoldDB" id="A0A940MW26"/>
<sequence length="355" mass="39992">MTIRRLLDAELLQGSIALTIEIDPMASKAHSRPDAILGRVSFEFIRSLTVDADLHFKSLVLVRGATYRTTLPIPRADGPLRAVRITAEQAENTILFEEGLDSRLARLYPLDGPDYVDLLASHTRRWGSANTRYFLAEQVTRFFVDHPEHRIGASLIQAYKAVELGKAGLIEAALGINQAAFGWLDTLSVDWHPRRNSEHLEVSLLTAKWHLELAGRDIQAFRATLHRMLTLTSTPKADYATLAYSASKSLLLGGWLEWRHGDEVAAKLFWNQTVAMFKLAVRDADPYRAVLFRELEHSLKAAWLAGLCLRNLGKRRNDMPTLEQIIDNAVRVPGRTRRHLQTILEELLPPVAVIE</sequence>
<dbReference type="RefSeq" id="WP_209376068.1">
    <property type="nucleotide sequence ID" value="NZ_JAGIZA010000015.1"/>
</dbReference>
<comment type="caution">
    <text evidence="1">The sequence shown here is derived from an EMBL/GenBank/DDBJ whole genome shotgun (WGS) entry which is preliminary data.</text>
</comment>